<dbReference type="SUPFAM" id="SSF55874">
    <property type="entry name" value="ATPase domain of HSP90 chaperone/DNA topoisomerase II/histidine kinase"/>
    <property type="match status" value="1"/>
</dbReference>
<name>A0ABZ1EZ44_9ACTN</name>
<dbReference type="CDD" id="cd16936">
    <property type="entry name" value="HATPase_RsbW-like"/>
    <property type="match status" value="1"/>
</dbReference>
<evidence type="ECO:0000259" key="2">
    <source>
        <dbReference type="Pfam" id="PF13581"/>
    </source>
</evidence>
<protein>
    <submittedName>
        <fullName evidence="3">ATP-binding protein</fullName>
    </submittedName>
</protein>
<evidence type="ECO:0000256" key="1">
    <source>
        <dbReference type="ARBA" id="ARBA00022527"/>
    </source>
</evidence>
<sequence length="112" mass="11702">MALGAPELQDEEAGARVLADALLVTSELVTNAIRHGDGLTAFDLWITDDGLILNVADASTCPPVTTDPKSREKGQIGGFGWPLVCRLAQHVAVTALPDGKQITVLISLTPTA</sequence>
<proteinExistence type="predicted"/>
<keyword evidence="3" id="KW-0547">Nucleotide-binding</keyword>
<evidence type="ECO:0000313" key="3">
    <source>
        <dbReference type="EMBL" id="WSB09430.1"/>
    </source>
</evidence>
<dbReference type="GO" id="GO:0005524">
    <property type="term" value="F:ATP binding"/>
    <property type="evidence" value="ECO:0007669"/>
    <property type="project" value="UniProtKB-KW"/>
</dbReference>
<dbReference type="Gene3D" id="3.30.565.10">
    <property type="entry name" value="Histidine kinase-like ATPase, C-terminal domain"/>
    <property type="match status" value="1"/>
</dbReference>
<keyword evidence="1" id="KW-0418">Kinase</keyword>
<dbReference type="InterPro" id="IPR036890">
    <property type="entry name" value="HATPase_C_sf"/>
</dbReference>
<dbReference type="InterPro" id="IPR050267">
    <property type="entry name" value="Anti-sigma-factor_SerPK"/>
</dbReference>
<dbReference type="Pfam" id="PF13581">
    <property type="entry name" value="HATPase_c_2"/>
    <property type="match status" value="1"/>
</dbReference>
<feature type="domain" description="Histidine kinase/HSP90-like ATPase" evidence="2">
    <location>
        <begin position="11"/>
        <end position="104"/>
    </location>
</feature>
<keyword evidence="4" id="KW-1185">Reference proteome</keyword>
<gene>
    <name evidence="3" type="ORF">OG849_20430</name>
</gene>
<evidence type="ECO:0000313" key="4">
    <source>
        <dbReference type="Proteomes" id="UP001356428"/>
    </source>
</evidence>
<accession>A0ABZ1EZ44</accession>
<keyword evidence="3" id="KW-0067">ATP-binding</keyword>
<keyword evidence="1" id="KW-0723">Serine/threonine-protein kinase</keyword>
<keyword evidence="1" id="KW-0808">Transferase</keyword>
<dbReference type="PANTHER" id="PTHR35526">
    <property type="entry name" value="ANTI-SIGMA-F FACTOR RSBW-RELATED"/>
    <property type="match status" value="1"/>
</dbReference>
<dbReference type="Proteomes" id="UP001356428">
    <property type="component" value="Chromosome"/>
</dbReference>
<dbReference type="RefSeq" id="WP_326704311.1">
    <property type="nucleotide sequence ID" value="NZ_CP109083.1"/>
</dbReference>
<dbReference type="PANTHER" id="PTHR35526:SF3">
    <property type="entry name" value="ANTI-SIGMA-F FACTOR RSBW"/>
    <property type="match status" value="1"/>
</dbReference>
<dbReference type="EMBL" id="CP109083">
    <property type="protein sequence ID" value="WSB09430.1"/>
    <property type="molecule type" value="Genomic_DNA"/>
</dbReference>
<dbReference type="InterPro" id="IPR003594">
    <property type="entry name" value="HATPase_dom"/>
</dbReference>
<reference evidence="3 4" key="1">
    <citation type="submission" date="2022-10" db="EMBL/GenBank/DDBJ databases">
        <title>The complete genomes of actinobacterial strains from the NBC collection.</title>
        <authorList>
            <person name="Joergensen T.S."/>
            <person name="Alvarez Arevalo M."/>
            <person name="Sterndorff E.B."/>
            <person name="Faurdal D."/>
            <person name="Vuksanovic O."/>
            <person name="Mourched A.-S."/>
            <person name="Charusanti P."/>
            <person name="Shaw S."/>
            <person name="Blin K."/>
            <person name="Weber T."/>
        </authorList>
    </citation>
    <scope>NUCLEOTIDE SEQUENCE [LARGE SCALE GENOMIC DNA]</scope>
    <source>
        <strain evidence="3 4">NBC 01792</strain>
    </source>
</reference>
<organism evidence="3 4">
    <name type="scientific">Streptomyces cyaneofuscatus</name>
    <dbReference type="NCBI Taxonomy" id="66883"/>
    <lineage>
        <taxon>Bacteria</taxon>
        <taxon>Bacillati</taxon>
        <taxon>Actinomycetota</taxon>
        <taxon>Actinomycetes</taxon>
        <taxon>Kitasatosporales</taxon>
        <taxon>Streptomycetaceae</taxon>
        <taxon>Streptomyces</taxon>
    </lineage>
</organism>